<evidence type="ECO:0000256" key="19">
    <source>
        <dbReference type="PIRSR" id="PIRSR601211-2"/>
    </source>
</evidence>
<comment type="catalytic activity">
    <reaction evidence="12">
        <text>N-hexadecanoyl-1,2-di-(9Z-octadecenoyl)-sn-glycero-3-phosphoethanolamine + H2O = N-hexadecanoyl-1-(9Z-octadecenoyl)-sn-glycero-3-phosphoethanolamine + (9Z)-octadecenoate + H(+)</text>
        <dbReference type="Rhea" id="RHEA:45424"/>
        <dbReference type="ChEBI" id="CHEBI:15377"/>
        <dbReference type="ChEBI" id="CHEBI:15378"/>
        <dbReference type="ChEBI" id="CHEBI:30823"/>
        <dbReference type="ChEBI" id="CHEBI:78097"/>
        <dbReference type="ChEBI" id="CHEBI:85217"/>
    </reaction>
    <physiologicalReaction direction="left-to-right" evidence="12">
        <dbReference type="Rhea" id="RHEA:45425"/>
    </physiologicalReaction>
</comment>
<dbReference type="SUPFAM" id="SSF48619">
    <property type="entry name" value="Phospholipase A2, PLA2"/>
    <property type="match status" value="2"/>
</dbReference>
<dbReference type="PRINTS" id="PR00389">
    <property type="entry name" value="PHPHLIPASEA2"/>
</dbReference>
<evidence type="ECO:0000256" key="10">
    <source>
        <dbReference type="ARBA" id="ARBA00048015"/>
    </source>
</evidence>
<evidence type="ECO:0000313" key="25">
    <source>
        <dbReference type="EMBL" id="KAG8506642.1"/>
    </source>
</evidence>
<comment type="catalytic activity">
    <reaction evidence="16">
        <text>1-hexadecanoyl-2-(9Z-octadecenoyl)-sn-glycero-3-phosphocholine + H2O = 1-hexadecanoyl-sn-glycero-3-phosphocholine + (9Z)-octadecenoate + H(+)</text>
        <dbReference type="Rhea" id="RHEA:38779"/>
        <dbReference type="ChEBI" id="CHEBI:15377"/>
        <dbReference type="ChEBI" id="CHEBI:15378"/>
        <dbReference type="ChEBI" id="CHEBI:30823"/>
        <dbReference type="ChEBI" id="CHEBI:72998"/>
        <dbReference type="ChEBI" id="CHEBI:73001"/>
    </reaction>
    <physiologicalReaction direction="left-to-right" evidence="16">
        <dbReference type="Rhea" id="RHEA:38780"/>
    </physiologicalReaction>
</comment>
<dbReference type="GO" id="GO:0031640">
    <property type="term" value="P:killing of cells of another organism"/>
    <property type="evidence" value="ECO:0007669"/>
    <property type="project" value="UniProtKB-KW"/>
</dbReference>
<dbReference type="Gene3D" id="1.20.90.10">
    <property type="entry name" value="Phospholipase A2 domain"/>
    <property type="match status" value="2"/>
</dbReference>
<keyword evidence="19 22" id="KW-0106">Calcium</keyword>
<keyword evidence="19" id="KW-0479">Metal-binding</keyword>
<evidence type="ECO:0000256" key="21">
    <source>
        <dbReference type="RuleBase" id="RU003654"/>
    </source>
</evidence>
<dbReference type="PANTHER" id="PTHR11716:SF9">
    <property type="entry name" value="PHOSPHOLIPASE A2, MEMBRANE ASSOCIATED"/>
    <property type="match status" value="1"/>
</dbReference>
<dbReference type="GO" id="GO:0005576">
    <property type="term" value="C:extracellular region"/>
    <property type="evidence" value="ECO:0007669"/>
    <property type="project" value="UniProtKB-SubCell"/>
</dbReference>
<dbReference type="AlphaFoldDB" id="A0A8J5ZTX0"/>
<dbReference type="EMBL" id="JAGFMF010012145">
    <property type="protein sequence ID" value="KAG8506642.1"/>
    <property type="molecule type" value="Genomic_DNA"/>
</dbReference>
<keyword evidence="26" id="KW-1185">Reference proteome</keyword>
<comment type="cofactor">
    <cofactor evidence="19">
        <name>Ca(2+)</name>
        <dbReference type="ChEBI" id="CHEBI:29108"/>
    </cofactor>
    <text evidence="19">Binds 1 Ca(2+) ion per subunit.</text>
</comment>
<dbReference type="Proteomes" id="UP000700334">
    <property type="component" value="Unassembled WGS sequence"/>
</dbReference>
<dbReference type="GO" id="GO:0005741">
    <property type="term" value="C:mitochondrial outer membrane"/>
    <property type="evidence" value="ECO:0007669"/>
    <property type="project" value="UniProtKB-SubCell"/>
</dbReference>
<evidence type="ECO:0000256" key="11">
    <source>
        <dbReference type="ARBA" id="ARBA00048080"/>
    </source>
</evidence>
<evidence type="ECO:0000256" key="2">
    <source>
        <dbReference type="ARBA" id="ARBA00004613"/>
    </source>
</evidence>
<evidence type="ECO:0000256" key="5">
    <source>
        <dbReference type="ARBA" id="ARBA00022638"/>
    </source>
</evidence>
<dbReference type="CDD" id="cd00125">
    <property type="entry name" value="PLA2c"/>
    <property type="match status" value="1"/>
</dbReference>
<comment type="catalytic activity">
    <reaction evidence="22">
        <text>a 1,2-diacyl-sn-glycero-3-phosphocholine + H2O = a 1-acyl-sn-glycero-3-phosphocholine + a fatty acid + H(+)</text>
        <dbReference type="Rhea" id="RHEA:15801"/>
        <dbReference type="ChEBI" id="CHEBI:15377"/>
        <dbReference type="ChEBI" id="CHEBI:15378"/>
        <dbReference type="ChEBI" id="CHEBI:28868"/>
        <dbReference type="ChEBI" id="CHEBI:57643"/>
        <dbReference type="ChEBI" id="CHEBI:58168"/>
        <dbReference type="EC" id="3.1.1.4"/>
    </reaction>
</comment>
<evidence type="ECO:0000256" key="9">
    <source>
        <dbReference type="ARBA" id="ARBA00036775"/>
    </source>
</evidence>
<reference evidence="25" key="1">
    <citation type="journal article" date="2021" name="Evol. Appl.">
        <title>The genome of the Pyrenean desman and the effects of bottlenecks and inbreeding on the genomic landscape of an endangered species.</title>
        <authorList>
            <person name="Escoda L."/>
            <person name="Castresana J."/>
        </authorList>
    </citation>
    <scope>NUCLEOTIDE SEQUENCE</scope>
    <source>
        <strain evidence="25">IBE-C5619</strain>
    </source>
</reference>
<evidence type="ECO:0000256" key="4">
    <source>
        <dbReference type="ARBA" id="ARBA00022525"/>
    </source>
</evidence>
<keyword evidence="5" id="KW-0081">Bacteriolytic enzyme</keyword>
<dbReference type="Pfam" id="PF00068">
    <property type="entry name" value="Phospholip_A2_1"/>
    <property type="match status" value="1"/>
</dbReference>
<dbReference type="InterPro" id="IPR016090">
    <property type="entry name" value="PLA2-like_dom"/>
</dbReference>
<evidence type="ECO:0000256" key="22">
    <source>
        <dbReference type="RuleBase" id="RU361236"/>
    </source>
</evidence>
<dbReference type="PROSITE" id="PS00119">
    <property type="entry name" value="PA2_ASP"/>
    <property type="match status" value="1"/>
</dbReference>
<dbReference type="InterPro" id="IPR001211">
    <property type="entry name" value="PLA2"/>
</dbReference>
<comment type="catalytic activity">
    <reaction evidence="7">
        <text>1-hexadecanoyl-2-(9Z,12Z-octadecadienoyl)-sn-glycero-3-phosphocholine + H2O = (9Z,12Z)-octadecadienoate + 1-hexadecanoyl-sn-glycero-3-phosphocholine + H(+)</text>
        <dbReference type="Rhea" id="RHEA:40811"/>
        <dbReference type="ChEBI" id="CHEBI:15377"/>
        <dbReference type="ChEBI" id="CHEBI:15378"/>
        <dbReference type="ChEBI" id="CHEBI:30245"/>
        <dbReference type="ChEBI" id="CHEBI:72998"/>
        <dbReference type="ChEBI" id="CHEBI:73002"/>
    </reaction>
    <physiologicalReaction direction="left-to-right" evidence="7">
        <dbReference type="Rhea" id="RHEA:40812"/>
    </physiologicalReaction>
</comment>
<keyword evidence="22" id="KW-0378">Hydrolase</keyword>
<comment type="catalytic activity">
    <reaction evidence="11">
        <text>1,2-dihexadecanoyl-sn-glycero-3-phospho-(1'-sn-glycerol) + H2O = 1-hexadecanoyl-sn-glycero-3-phospho-(1'-sn-glycerol) + hexadecanoate + H(+)</text>
        <dbReference type="Rhea" id="RHEA:45472"/>
        <dbReference type="ChEBI" id="CHEBI:7896"/>
        <dbReference type="ChEBI" id="CHEBI:15377"/>
        <dbReference type="ChEBI" id="CHEBI:15378"/>
        <dbReference type="ChEBI" id="CHEBI:72829"/>
        <dbReference type="ChEBI" id="CHEBI:75158"/>
    </reaction>
    <physiologicalReaction direction="left-to-right" evidence="11">
        <dbReference type="Rhea" id="RHEA:45473"/>
    </physiologicalReaction>
</comment>
<comment type="catalytic activity">
    <reaction evidence="13">
        <text>1,2-dihexadecanoyl-sn-glycero-3-phosphocholine + H2O = 1-hexadecanoyl-sn-glycero-3-phosphocholine + hexadecanoate + H(+)</text>
        <dbReference type="Rhea" id="RHEA:41223"/>
        <dbReference type="ChEBI" id="CHEBI:7896"/>
        <dbReference type="ChEBI" id="CHEBI:15377"/>
        <dbReference type="ChEBI" id="CHEBI:15378"/>
        <dbReference type="ChEBI" id="CHEBI:72998"/>
        <dbReference type="ChEBI" id="CHEBI:72999"/>
    </reaction>
    <physiologicalReaction direction="left-to-right" evidence="13">
        <dbReference type="Rhea" id="RHEA:41224"/>
    </physiologicalReaction>
</comment>
<dbReference type="SMART" id="SM00085">
    <property type="entry name" value="PA2c"/>
    <property type="match status" value="1"/>
</dbReference>
<evidence type="ECO:0000256" key="13">
    <source>
        <dbReference type="ARBA" id="ARBA00048227"/>
    </source>
</evidence>
<feature type="disulfide bond" evidence="20">
    <location>
        <begin position="108"/>
        <end position="124"/>
    </location>
</feature>
<evidence type="ECO:0000256" key="18">
    <source>
        <dbReference type="ARBA" id="ARBA00049282"/>
    </source>
</evidence>
<name>A0A8J5ZTX0_GALPY</name>
<gene>
    <name evidence="25" type="ORF">J0S82_005038</name>
</gene>
<evidence type="ECO:0000256" key="16">
    <source>
        <dbReference type="ARBA" id="ARBA00048699"/>
    </source>
</evidence>
<feature type="binding site" evidence="19">
    <location>
        <position position="128"/>
    </location>
    <ligand>
        <name>Ca(2+)</name>
        <dbReference type="ChEBI" id="CHEBI:29108"/>
    </ligand>
</feature>
<feature type="binding site" evidence="19">
    <location>
        <position position="109"/>
    </location>
    <ligand>
        <name>Ca(2+)</name>
        <dbReference type="ChEBI" id="CHEBI:29108"/>
    </ligand>
</feature>
<evidence type="ECO:0000256" key="20">
    <source>
        <dbReference type="PIRSR" id="PIRSR601211-3"/>
    </source>
</evidence>
<evidence type="ECO:0000256" key="1">
    <source>
        <dbReference type="ARBA" id="ARBA00004450"/>
    </source>
</evidence>
<dbReference type="GO" id="GO:0016042">
    <property type="term" value="P:lipid catabolic process"/>
    <property type="evidence" value="ECO:0007669"/>
    <property type="project" value="InterPro"/>
</dbReference>
<dbReference type="GO" id="GO:0042130">
    <property type="term" value="P:negative regulation of T cell proliferation"/>
    <property type="evidence" value="ECO:0007669"/>
    <property type="project" value="TreeGrafter"/>
</dbReference>
<sequence length="279" mass="30585">MRSHVLGPGPCMVLALTTVPLNPPVTLAVGTGKGSRLPRAAWWGSVSQYQAPANVDSEPSMRTLLLLAMLMALGLQQADGALWNFWKMVTRATGKEGASSYGFYGCHCGWGGRGSPKDATDRCCVVHDCCYARLIRAGCGTKLLNYEADYRGTTITCGKERPPAPSSPLACYWVSEALALCGDRSRFRGARVAALQAQVEGERRTGKTQRGIHQEPQRINKPSPGAYFPVIPARQNHCKKQLCECDRIAALCFARNKRGYNKKYQYYNNKSCTGRTPKC</sequence>
<dbReference type="InterPro" id="IPR033112">
    <property type="entry name" value="PLA2_Asp_AS"/>
</dbReference>
<dbReference type="InterPro" id="IPR033113">
    <property type="entry name" value="PLA2_histidine"/>
</dbReference>
<proteinExistence type="inferred from homology"/>
<evidence type="ECO:0000313" key="26">
    <source>
        <dbReference type="Proteomes" id="UP000700334"/>
    </source>
</evidence>
<evidence type="ECO:0000256" key="14">
    <source>
        <dbReference type="ARBA" id="ARBA00048541"/>
    </source>
</evidence>
<evidence type="ECO:0000256" key="15">
    <source>
        <dbReference type="ARBA" id="ARBA00048613"/>
    </source>
</evidence>
<protein>
    <recommendedName>
        <fullName evidence="22">Phospholipase A2</fullName>
        <ecNumber evidence="22">3.1.1.4</ecNumber>
    </recommendedName>
</protein>
<comment type="catalytic activity">
    <reaction evidence="17">
        <text>1-hexadecanoyl-2-(9Z,12Z-octadecadienoyl)-sn-glycero-3-phosphoethanolamine + H2O = 1-hexadecanoyl-sn-glycero-3-phosphoethanolamine + (9Z,12Z)-octadecadienoate + H(+)</text>
        <dbReference type="Rhea" id="RHEA:40815"/>
        <dbReference type="ChEBI" id="CHEBI:15377"/>
        <dbReference type="ChEBI" id="CHEBI:15378"/>
        <dbReference type="ChEBI" id="CHEBI:30245"/>
        <dbReference type="ChEBI" id="CHEBI:73004"/>
        <dbReference type="ChEBI" id="CHEBI:73008"/>
    </reaction>
    <physiologicalReaction direction="left-to-right" evidence="17">
        <dbReference type="Rhea" id="RHEA:40816"/>
    </physiologicalReaction>
</comment>
<dbReference type="PROSITE" id="PS00118">
    <property type="entry name" value="PA2_HIS"/>
    <property type="match status" value="1"/>
</dbReference>
<dbReference type="GO" id="GO:0005543">
    <property type="term" value="F:phospholipid binding"/>
    <property type="evidence" value="ECO:0007669"/>
    <property type="project" value="TreeGrafter"/>
</dbReference>
<evidence type="ECO:0000256" key="12">
    <source>
        <dbReference type="ARBA" id="ARBA00048221"/>
    </source>
</evidence>
<comment type="similarity">
    <text evidence="3 21">Belongs to the phospholipase A2 family.</text>
</comment>
<keyword evidence="22" id="KW-0443">Lipid metabolism</keyword>
<accession>A0A8J5ZTX0</accession>
<evidence type="ECO:0000256" key="8">
    <source>
        <dbReference type="ARBA" id="ARBA00036719"/>
    </source>
</evidence>
<comment type="catalytic activity">
    <reaction evidence="15">
        <text>1-hexadecanoyl-2-(9Z-octadecenoyl)-sn-glycero-3-phosphoethanolamine + H2O = 1-hexadecanoyl-sn-glycero-3-phosphoethanolamine + (9Z)-octadecenoate + H(+)</text>
        <dbReference type="Rhea" id="RHEA:40911"/>
        <dbReference type="ChEBI" id="CHEBI:15377"/>
        <dbReference type="ChEBI" id="CHEBI:15378"/>
        <dbReference type="ChEBI" id="CHEBI:30823"/>
        <dbReference type="ChEBI" id="CHEBI:73004"/>
        <dbReference type="ChEBI" id="CHEBI:73007"/>
    </reaction>
    <physiologicalReaction direction="left-to-right" evidence="15">
        <dbReference type="Rhea" id="RHEA:40912"/>
    </physiologicalReaction>
</comment>
<keyword evidence="4 22" id="KW-0964">Secreted</keyword>
<keyword evidence="6 20" id="KW-1015">Disulfide bond</keyword>
<dbReference type="GO" id="GO:0042742">
    <property type="term" value="P:defense response to bacterium"/>
    <property type="evidence" value="ECO:0007669"/>
    <property type="project" value="UniProtKB-KW"/>
</dbReference>
<evidence type="ECO:0000256" key="23">
    <source>
        <dbReference type="SAM" id="MobiDB-lite"/>
    </source>
</evidence>
<evidence type="ECO:0000259" key="24">
    <source>
        <dbReference type="SMART" id="SM00085"/>
    </source>
</evidence>
<comment type="subcellular location">
    <subcellularLocation>
        <location evidence="1">Mitochondrion outer membrane</location>
        <topology evidence="1">Peripheral membrane protein</topology>
    </subcellularLocation>
    <subcellularLocation>
        <location evidence="2 22">Secreted</location>
    </subcellularLocation>
</comment>
<comment type="catalytic activity">
    <reaction evidence="18">
        <text>1-hexadecanoyl-2-(9Z-octadecenoyl)-sn-glycero-3-phosphoglycerol + H2O = 1-hexadecanoyl-sn-glycero-3-phosphoglycerol + (9Z)-octadecenoate + H(+)</text>
        <dbReference type="Rhea" id="RHEA:44524"/>
        <dbReference type="ChEBI" id="CHEBI:15377"/>
        <dbReference type="ChEBI" id="CHEBI:15378"/>
        <dbReference type="ChEBI" id="CHEBI:30823"/>
        <dbReference type="ChEBI" id="CHEBI:84472"/>
        <dbReference type="ChEBI" id="CHEBI:84475"/>
    </reaction>
    <physiologicalReaction direction="left-to-right" evidence="18">
        <dbReference type="Rhea" id="RHEA:44525"/>
    </physiologicalReaction>
</comment>
<dbReference type="PANTHER" id="PTHR11716">
    <property type="entry name" value="PHOSPHOLIPASE A2 FAMILY MEMBER"/>
    <property type="match status" value="1"/>
</dbReference>
<comment type="catalytic activity">
    <reaction evidence="10">
        <text>1-hexadecanoyl-2-(9Z-octadecenoyl)-sn-glycero-3-phospho-(1'-sn-glycerol) + H2O = 1-hexadecanoyl-sn-glycero-3-phospho-(1'-sn-glycerol) + (9Z)-octadecenoate + H(+)</text>
        <dbReference type="Rhea" id="RHEA:40919"/>
        <dbReference type="ChEBI" id="CHEBI:15377"/>
        <dbReference type="ChEBI" id="CHEBI:15378"/>
        <dbReference type="ChEBI" id="CHEBI:30823"/>
        <dbReference type="ChEBI" id="CHEBI:72841"/>
        <dbReference type="ChEBI" id="CHEBI:75158"/>
    </reaction>
    <physiologicalReaction direction="left-to-right" evidence="10">
        <dbReference type="Rhea" id="RHEA:40920"/>
    </physiologicalReaction>
</comment>
<evidence type="ECO:0000256" key="6">
    <source>
        <dbReference type="ARBA" id="ARBA00023157"/>
    </source>
</evidence>
<dbReference type="GO" id="GO:0050482">
    <property type="term" value="P:arachidonate secretion"/>
    <property type="evidence" value="ECO:0007669"/>
    <property type="project" value="InterPro"/>
</dbReference>
<dbReference type="GO" id="GO:0047498">
    <property type="term" value="F:calcium-dependent phospholipase A2 activity"/>
    <property type="evidence" value="ECO:0007669"/>
    <property type="project" value="TreeGrafter"/>
</dbReference>
<dbReference type="GO" id="GO:0006644">
    <property type="term" value="P:phospholipid metabolic process"/>
    <property type="evidence" value="ECO:0007669"/>
    <property type="project" value="InterPro"/>
</dbReference>
<comment type="catalytic activity">
    <reaction evidence="9">
        <text>a 1,2-diacyl-sn-glycero-3-phosphoethanolamine + H2O = a 1-acyl-sn-glycero-3-phosphoethanolamine + a fatty acid + H(+)</text>
        <dbReference type="Rhea" id="RHEA:44604"/>
        <dbReference type="ChEBI" id="CHEBI:15377"/>
        <dbReference type="ChEBI" id="CHEBI:15378"/>
        <dbReference type="ChEBI" id="CHEBI:28868"/>
        <dbReference type="ChEBI" id="CHEBI:64381"/>
        <dbReference type="ChEBI" id="CHEBI:64612"/>
    </reaction>
    <physiologicalReaction direction="left-to-right" evidence="9">
        <dbReference type="Rhea" id="RHEA:44605"/>
    </physiologicalReaction>
</comment>
<dbReference type="EC" id="3.1.1.4" evidence="22"/>
<comment type="catalytic activity">
    <reaction evidence="14">
        <text>1-hexadecanoyl-2-(5Z,8Z,11Z,14Z-eicosatetraenoyl)-sn-glycero-3-phosphoethanolamine + H2O = 1-hexadecanoyl-sn-glycero-3-phosphoethanolamine + (5Z,8Z,11Z,14Z)-eicosatetraenoate + H(+)</text>
        <dbReference type="Rhea" id="RHEA:40431"/>
        <dbReference type="ChEBI" id="CHEBI:15377"/>
        <dbReference type="ChEBI" id="CHEBI:15378"/>
        <dbReference type="ChEBI" id="CHEBI:32395"/>
        <dbReference type="ChEBI" id="CHEBI:73004"/>
        <dbReference type="ChEBI" id="CHEBI:73009"/>
    </reaction>
    <physiologicalReaction direction="left-to-right" evidence="14">
        <dbReference type="Rhea" id="RHEA:40432"/>
    </physiologicalReaction>
</comment>
<evidence type="ECO:0000256" key="7">
    <source>
        <dbReference type="ARBA" id="ARBA00023408"/>
    </source>
</evidence>
<dbReference type="OrthoDB" id="5841574at2759"/>
<dbReference type="InterPro" id="IPR036444">
    <property type="entry name" value="PLipase_A2_dom_sf"/>
</dbReference>
<feature type="binding site" evidence="19">
    <location>
        <position position="111"/>
    </location>
    <ligand>
        <name>Ca(2+)</name>
        <dbReference type="ChEBI" id="CHEBI:29108"/>
    </ligand>
</feature>
<dbReference type="GO" id="GO:0005509">
    <property type="term" value="F:calcium ion binding"/>
    <property type="evidence" value="ECO:0007669"/>
    <property type="project" value="InterPro"/>
</dbReference>
<evidence type="ECO:0000256" key="3">
    <source>
        <dbReference type="ARBA" id="ARBA00007056"/>
    </source>
</evidence>
<organism evidence="25 26">
    <name type="scientific">Galemys pyrenaicus</name>
    <name type="common">Iberian desman</name>
    <name type="synonym">Pyrenean desman</name>
    <dbReference type="NCBI Taxonomy" id="202257"/>
    <lineage>
        <taxon>Eukaryota</taxon>
        <taxon>Metazoa</taxon>
        <taxon>Chordata</taxon>
        <taxon>Craniata</taxon>
        <taxon>Vertebrata</taxon>
        <taxon>Euteleostomi</taxon>
        <taxon>Mammalia</taxon>
        <taxon>Eutheria</taxon>
        <taxon>Laurasiatheria</taxon>
        <taxon>Eulipotyphla</taxon>
        <taxon>Talpidae</taxon>
        <taxon>Galemys</taxon>
    </lineage>
</organism>
<evidence type="ECO:0000256" key="17">
    <source>
        <dbReference type="ARBA" id="ARBA00049039"/>
    </source>
</evidence>
<comment type="catalytic activity">
    <reaction evidence="8">
        <text>1-hexadecanoyl-2-(4Z,7Z,10Z,13Z,16Z,19Z-docosahexaenoyl)-sn-glycero-3-phosphocholine + H2O = (4Z,7Z,10Z,13Z,16Z,19Z)-docosahexaenoate + 1-hexadecanoyl-sn-glycero-3-phosphocholine + H(+)</text>
        <dbReference type="Rhea" id="RHEA:41231"/>
        <dbReference type="ChEBI" id="CHEBI:15377"/>
        <dbReference type="ChEBI" id="CHEBI:15378"/>
        <dbReference type="ChEBI" id="CHEBI:72998"/>
        <dbReference type="ChEBI" id="CHEBI:74963"/>
        <dbReference type="ChEBI" id="CHEBI:77016"/>
    </reaction>
    <physiologicalReaction direction="left-to-right" evidence="8">
        <dbReference type="Rhea" id="RHEA:41232"/>
    </physiologicalReaction>
</comment>
<keyword evidence="5" id="KW-0929">Antimicrobial</keyword>
<feature type="domain" description="Phospholipase A2-like central" evidence="24">
    <location>
        <begin position="81"/>
        <end position="273"/>
    </location>
</feature>
<comment type="caution">
    <text evidence="25">The sequence shown here is derived from an EMBL/GenBank/DDBJ whole genome shotgun (WGS) entry which is preliminary data.</text>
</comment>
<feature type="region of interest" description="Disordered" evidence="23">
    <location>
        <begin position="201"/>
        <end position="225"/>
    </location>
</feature>